<dbReference type="GO" id="GO:0050661">
    <property type="term" value="F:NADP binding"/>
    <property type="evidence" value="ECO:0007669"/>
    <property type="project" value="InterPro"/>
</dbReference>
<evidence type="ECO:0000256" key="3">
    <source>
        <dbReference type="ARBA" id="ARBA00022605"/>
    </source>
</evidence>
<dbReference type="InterPro" id="IPR041121">
    <property type="entry name" value="SDH_C"/>
</dbReference>
<evidence type="ECO:0000256" key="5">
    <source>
        <dbReference type="ARBA" id="ARBA00023002"/>
    </source>
</evidence>
<feature type="domain" description="Quinate/shikimate 5-dehydrogenase/glutamyl-tRNA reductase" evidence="7">
    <location>
        <begin position="369"/>
        <end position="432"/>
    </location>
</feature>
<dbReference type="HAMAP" id="MF_00214">
    <property type="entry name" value="AroD"/>
    <property type="match status" value="1"/>
</dbReference>
<dbReference type="InterPro" id="IPR013708">
    <property type="entry name" value="Shikimate_DH-bd_N"/>
</dbReference>
<dbReference type="GO" id="GO:0009073">
    <property type="term" value="P:aromatic amino acid family biosynthetic process"/>
    <property type="evidence" value="ECO:0007669"/>
    <property type="project" value="UniProtKB-KW"/>
</dbReference>
<evidence type="ECO:0000256" key="4">
    <source>
        <dbReference type="ARBA" id="ARBA00022857"/>
    </source>
</evidence>
<evidence type="ECO:0000259" key="9">
    <source>
        <dbReference type="Pfam" id="PF18317"/>
    </source>
</evidence>
<evidence type="ECO:0000259" key="8">
    <source>
        <dbReference type="Pfam" id="PF08501"/>
    </source>
</evidence>
<dbReference type="InterPro" id="IPR022893">
    <property type="entry name" value="Shikimate_DH_fam"/>
</dbReference>
<dbReference type="Gene3D" id="3.40.50.720">
    <property type="entry name" value="NAD(P)-binding Rossmann-like Domain"/>
    <property type="match status" value="1"/>
</dbReference>
<dbReference type="GO" id="GO:0009423">
    <property type="term" value="P:chorismate biosynthetic process"/>
    <property type="evidence" value="ECO:0007669"/>
    <property type="project" value="UniProtKB-UniPathway"/>
</dbReference>
<dbReference type="GO" id="GO:0009507">
    <property type="term" value="C:chloroplast"/>
    <property type="evidence" value="ECO:0007669"/>
    <property type="project" value="UniProtKB-SubCell"/>
</dbReference>
<dbReference type="SUPFAM" id="SSF53223">
    <property type="entry name" value="Aminoacid dehydrogenase-like, N-terminal domain"/>
    <property type="match status" value="1"/>
</dbReference>
<dbReference type="PANTHER" id="PTHR21089">
    <property type="entry name" value="SHIKIMATE DEHYDROGENASE"/>
    <property type="match status" value="1"/>
</dbReference>
<feature type="domain" description="SDH C-terminal" evidence="9">
    <location>
        <begin position="503"/>
        <end position="533"/>
    </location>
</feature>
<dbReference type="Gene3D" id="3.20.20.70">
    <property type="entry name" value="Aldolase class I"/>
    <property type="match status" value="1"/>
</dbReference>
<dbReference type="GO" id="GO:0004764">
    <property type="term" value="F:shikimate 3-dehydrogenase (NADP+) activity"/>
    <property type="evidence" value="ECO:0007669"/>
    <property type="project" value="UniProtKB-EC"/>
</dbReference>
<accession>A0A7J7II62</accession>
<keyword evidence="3" id="KW-0028">Amino-acid biosynthesis</keyword>
<dbReference type="InterPro" id="IPR046346">
    <property type="entry name" value="Aminoacid_DH-like_N_sf"/>
</dbReference>
<comment type="subcellular location">
    <subcellularLocation>
        <location evidence="1">Plastid</location>
        <location evidence="1">Chloroplast</location>
    </subcellularLocation>
</comment>
<evidence type="ECO:0000259" key="7">
    <source>
        <dbReference type="Pfam" id="PF01488"/>
    </source>
</evidence>
<dbReference type="Pfam" id="PF18317">
    <property type="entry name" value="SDH_C"/>
    <property type="match status" value="1"/>
</dbReference>
<dbReference type="Pfam" id="PF01488">
    <property type="entry name" value="Shikimate_DH"/>
    <property type="match status" value="1"/>
</dbReference>
<dbReference type="InterPro" id="IPR006151">
    <property type="entry name" value="Shikm_DH/Glu-tRNA_Rdtase"/>
</dbReference>
<dbReference type="GO" id="GO:0019632">
    <property type="term" value="P:shikimate metabolic process"/>
    <property type="evidence" value="ECO:0007669"/>
    <property type="project" value="InterPro"/>
</dbReference>
<evidence type="ECO:0000256" key="6">
    <source>
        <dbReference type="ARBA" id="ARBA00023141"/>
    </source>
</evidence>
<organism evidence="10 11">
    <name type="scientific">Cyanidiococcus yangmingshanensis</name>
    <dbReference type="NCBI Taxonomy" id="2690220"/>
    <lineage>
        <taxon>Eukaryota</taxon>
        <taxon>Rhodophyta</taxon>
        <taxon>Bangiophyceae</taxon>
        <taxon>Cyanidiales</taxon>
        <taxon>Cyanidiaceae</taxon>
        <taxon>Cyanidiococcus</taxon>
    </lineage>
</organism>
<name>A0A7J7II62_9RHOD</name>
<dbReference type="UniPathway" id="UPA00053">
    <property type="reaction ID" value="UER00087"/>
</dbReference>
<dbReference type="Proteomes" id="UP000530660">
    <property type="component" value="Unassembled WGS sequence"/>
</dbReference>
<dbReference type="SUPFAM" id="SSF51569">
    <property type="entry name" value="Aldolase"/>
    <property type="match status" value="1"/>
</dbReference>
<dbReference type="EC" id="1.1.1.25" evidence="2"/>
<dbReference type="NCBIfam" id="TIGR01093">
    <property type="entry name" value="aroD"/>
    <property type="match status" value="1"/>
</dbReference>
<keyword evidence="11" id="KW-1185">Reference proteome</keyword>
<dbReference type="InterPro" id="IPR011342">
    <property type="entry name" value="Shikimate_DH"/>
</dbReference>
<evidence type="ECO:0000313" key="11">
    <source>
        <dbReference type="Proteomes" id="UP000530660"/>
    </source>
</evidence>
<keyword evidence="4" id="KW-0521">NADP</keyword>
<dbReference type="HAMAP" id="MF_00222">
    <property type="entry name" value="Shikimate_DH_AroE"/>
    <property type="match status" value="1"/>
</dbReference>
<evidence type="ECO:0000256" key="1">
    <source>
        <dbReference type="ARBA" id="ARBA00004229"/>
    </source>
</evidence>
<dbReference type="PANTHER" id="PTHR21089:SF1">
    <property type="entry name" value="BIFUNCTIONAL 3-DEHYDROQUINATE DEHYDRATASE_SHIKIMATE DEHYDROGENASE, CHLOROPLASTIC"/>
    <property type="match status" value="1"/>
</dbReference>
<dbReference type="CDD" id="cd00502">
    <property type="entry name" value="DHQase_I"/>
    <property type="match status" value="1"/>
</dbReference>
<comment type="caution">
    <text evidence="10">The sequence shown here is derived from an EMBL/GenBank/DDBJ whole genome shotgun (WGS) entry which is preliminary data.</text>
</comment>
<dbReference type="OrthoDB" id="204377at2759"/>
<keyword evidence="6" id="KW-0057">Aromatic amino acid biosynthesis</keyword>
<dbReference type="InterPro" id="IPR001381">
    <property type="entry name" value="DHquinase_I"/>
</dbReference>
<feature type="domain" description="Shikimate dehydrogenase substrate binding N-terminal" evidence="8">
    <location>
        <begin position="247"/>
        <end position="330"/>
    </location>
</feature>
<dbReference type="InterPro" id="IPR036291">
    <property type="entry name" value="NAD(P)-bd_dom_sf"/>
</dbReference>
<evidence type="ECO:0000256" key="2">
    <source>
        <dbReference type="ARBA" id="ARBA00012962"/>
    </source>
</evidence>
<dbReference type="Gene3D" id="3.40.50.10860">
    <property type="entry name" value="Leucine Dehydrogenase, chain A, domain 1"/>
    <property type="match status" value="1"/>
</dbReference>
<dbReference type="EMBL" id="VWRR01000010">
    <property type="protein sequence ID" value="KAF6002359.1"/>
    <property type="molecule type" value="Genomic_DNA"/>
</dbReference>
<dbReference type="AlphaFoldDB" id="A0A7J7II62"/>
<proteinExistence type="inferred from homology"/>
<dbReference type="Pfam" id="PF08501">
    <property type="entry name" value="Shikimate_dh_N"/>
    <property type="match status" value="1"/>
</dbReference>
<dbReference type="InterPro" id="IPR013785">
    <property type="entry name" value="Aldolase_TIM"/>
</dbReference>
<keyword evidence="5" id="KW-0560">Oxidoreductase</keyword>
<sequence>MPLQGSVYRCLICTSITSNTVDDAIADMYEARRTGADLVEFRADYLSEGEPWERVVEQRPLPMIFTYRPVCEGGLSDMNDHERVRLLQRAVERGVEYVDVELANMDLFRFPESVRQQDASTRPKLIVSYHSFTRALNEAELAELYTAIVATGADVCKIAMMCHDLCDNARLFDLLKRTAGSKPTIAIGMGEHGQMSRILVAKFGPAMLTFTALSEARASAPGQLRTDELVQHYRFHSLNPDTTVYGVIGAPVSHSMSPRIHNHAFGLLRLNHVYLPFLVQDGSKLGHFLDTMTRYGLRGASVTIPHKQRVMECLDELDDIAKQIGAVNTIVVDPLTGRRKGYNTDWQAAIDAVTDALERDGKLETVRSEALRRRHVVLLGAGGAARAIAFGAVHRHCGKLTVINRTLERAQSLVNDLVAFGETELVARSLEDFCRIQLNPETREHIDILMNSTSIGMYPETDTIPIPKEILEPHLLVFDAIYNPIETKLLKLARQTGCRTIDGVEMFVRQAAAQFTLWTGLTAPIQEMRATVMQELGQMAQH</sequence>
<dbReference type="NCBIfam" id="TIGR00507">
    <property type="entry name" value="aroE"/>
    <property type="match status" value="1"/>
</dbReference>
<dbReference type="SUPFAM" id="SSF51735">
    <property type="entry name" value="NAD(P)-binding Rossmann-fold domains"/>
    <property type="match status" value="1"/>
</dbReference>
<dbReference type="Pfam" id="PF01487">
    <property type="entry name" value="DHquinase_I"/>
    <property type="match status" value="1"/>
</dbReference>
<protein>
    <recommendedName>
        <fullName evidence="2">shikimate dehydrogenase (NADP(+))</fullName>
        <ecNumber evidence="2">1.1.1.25</ecNumber>
    </recommendedName>
</protein>
<evidence type="ECO:0000313" key="10">
    <source>
        <dbReference type="EMBL" id="KAF6002359.1"/>
    </source>
</evidence>
<dbReference type="GO" id="GO:0003855">
    <property type="term" value="F:3-dehydroquinate dehydratase activity"/>
    <property type="evidence" value="ECO:0007669"/>
    <property type="project" value="InterPro"/>
</dbReference>
<dbReference type="CDD" id="cd01065">
    <property type="entry name" value="NAD_bind_Shikimate_DH"/>
    <property type="match status" value="1"/>
</dbReference>
<dbReference type="GO" id="GO:0008652">
    <property type="term" value="P:amino acid biosynthetic process"/>
    <property type="evidence" value="ECO:0007669"/>
    <property type="project" value="UniProtKB-KW"/>
</dbReference>
<gene>
    <name evidence="10" type="ORF">F1559_000609</name>
</gene>
<reference evidence="10 11" key="1">
    <citation type="journal article" date="2020" name="J. Phycol.">
        <title>Comparative genome analysis reveals Cyanidiococcus gen. nov., a new extremophilic red algal genus sister to Cyanidioschyzon (Cyanidioschyzonaceae, Rhodophyta).</title>
        <authorList>
            <person name="Liu S.-L."/>
            <person name="Chiang Y.-R."/>
            <person name="Yoon H.S."/>
            <person name="Fu H.-Y."/>
        </authorList>
    </citation>
    <scope>NUCLEOTIDE SEQUENCE [LARGE SCALE GENOMIC DNA]</scope>
    <source>
        <strain evidence="10 11">THAL066</strain>
    </source>
</reference>